<dbReference type="Gene3D" id="3.30.559.10">
    <property type="entry name" value="Chloramphenicol acetyltransferase-like domain"/>
    <property type="match status" value="2"/>
</dbReference>
<proteinExistence type="inferred from homology"/>
<keyword evidence="5" id="KW-1185">Reference proteome</keyword>
<dbReference type="EMBL" id="JAUESC010000003">
    <property type="protein sequence ID" value="KAK0602686.1"/>
    <property type="molecule type" value="Genomic_DNA"/>
</dbReference>
<evidence type="ECO:0000256" key="2">
    <source>
        <dbReference type="ARBA" id="ARBA00022679"/>
    </source>
</evidence>
<evidence type="ECO:0000256" key="3">
    <source>
        <dbReference type="ARBA" id="ARBA00023315"/>
    </source>
</evidence>
<keyword evidence="3" id="KW-0012">Acyltransferase</keyword>
<sequence length="427" mass="48183">MEINVEVISREMIKPTTSTRERYSFSFLDQNSPTWYLPFIYFYSVDHKLSKNEISNHLKTSLSRVLNHYYPLVGIVNENFIDCKNGGVLLLEAQVNCHLSEFLKNQNSDKLVNKFLPDDVNNLVLAIQLNFFNFGGMAIGVRMSHKVADGSSITTFIKNWAETARNGNINNVGPKIVGTTVFPPMDKAFDIPSEYPPAKNIMTKRFVFSNANISALQEKYVATSSTESSKTYPSRFKTLSSFLWSRFAASTDIKKGPKASYFLSSPMNLRKMIDPPLPDDSFGNVSGAAITIISSEDDIEEEGYNYGIVNKLTRAICKINKDSVKKLQDGKFDILFDLEEVDENTFKREVIHFACSSLCRFPIYEADFGWGKPVWVAFGGVPKRNLFVFLDTKNGDGIEAWVNLTEEDMAKFESDKELLTYASPTSN</sequence>
<comment type="caution">
    <text evidence="4">The sequence shown here is derived from an EMBL/GenBank/DDBJ whole genome shotgun (WGS) entry which is preliminary data.</text>
</comment>
<reference evidence="4" key="2">
    <citation type="submission" date="2023-06" db="EMBL/GenBank/DDBJ databases">
        <authorList>
            <person name="Swenson N.G."/>
            <person name="Wegrzyn J.L."/>
            <person name="Mcevoy S.L."/>
        </authorList>
    </citation>
    <scope>NUCLEOTIDE SEQUENCE</scope>
    <source>
        <strain evidence="4">NS2018</strain>
        <tissue evidence="4">Leaf</tissue>
    </source>
</reference>
<comment type="similarity">
    <text evidence="1">Belongs to the plant acyltransferase family.</text>
</comment>
<evidence type="ECO:0000313" key="5">
    <source>
        <dbReference type="Proteomes" id="UP001168877"/>
    </source>
</evidence>
<keyword evidence="2" id="KW-0808">Transferase</keyword>
<accession>A0AA39SPQ5</accession>
<dbReference type="PANTHER" id="PTHR31623">
    <property type="entry name" value="F21J9.9"/>
    <property type="match status" value="1"/>
</dbReference>
<evidence type="ECO:0000313" key="4">
    <source>
        <dbReference type="EMBL" id="KAK0602686.1"/>
    </source>
</evidence>
<evidence type="ECO:0000256" key="1">
    <source>
        <dbReference type="ARBA" id="ARBA00009861"/>
    </source>
</evidence>
<dbReference type="PANTHER" id="PTHR31623:SF46">
    <property type="entry name" value="VINORINE SYNTHASE-LIKE"/>
    <property type="match status" value="1"/>
</dbReference>
<gene>
    <name evidence="4" type="ORF">LWI29_035966</name>
</gene>
<reference evidence="4" key="1">
    <citation type="journal article" date="2022" name="Plant J.">
        <title>Strategies of tolerance reflected in two North American maple genomes.</title>
        <authorList>
            <person name="McEvoy S.L."/>
            <person name="Sezen U.U."/>
            <person name="Trouern-Trend A."/>
            <person name="McMahon S.M."/>
            <person name="Schaberg P.G."/>
            <person name="Yang J."/>
            <person name="Wegrzyn J.L."/>
            <person name="Swenson N.G."/>
        </authorList>
    </citation>
    <scope>NUCLEOTIDE SEQUENCE</scope>
    <source>
        <strain evidence="4">NS2018</strain>
    </source>
</reference>
<protein>
    <submittedName>
        <fullName evidence="4">Uncharacterized protein</fullName>
    </submittedName>
</protein>
<dbReference type="Proteomes" id="UP001168877">
    <property type="component" value="Unassembled WGS sequence"/>
</dbReference>
<dbReference type="GO" id="GO:0016746">
    <property type="term" value="F:acyltransferase activity"/>
    <property type="evidence" value="ECO:0007669"/>
    <property type="project" value="UniProtKB-KW"/>
</dbReference>
<name>A0AA39SPQ5_ACESA</name>
<dbReference type="AlphaFoldDB" id="A0AA39SPQ5"/>
<dbReference type="Pfam" id="PF02458">
    <property type="entry name" value="Transferase"/>
    <property type="match status" value="1"/>
</dbReference>
<organism evidence="4 5">
    <name type="scientific">Acer saccharum</name>
    <name type="common">Sugar maple</name>
    <dbReference type="NCBI Taxonomy" id="4024"/>
    <lineage>
        <taxon>Eukaryota</taxon>
        <taxon>Viridiplantae</taxon>
        <taxon>Streptophyta</taxon>
        <taxon>Embryophyta</taxon>
        <taxon>Tracheophyta</taxon>
        <taxon>Spermatophyta</taxon>
        <taxon>Magnoliopsida</taxon>
        <taxon>eudicotyledons</taxon>
        <taxon>Gunneridae</taxon>
        <taxon>Pentapetalae</taxon>
        <taxon>rosids</taxon>
        <taxon>malvids</taxon>
        <taxon>Sapindales</taxon>
        <taxon>Sapindaceae</taxon>
        <taxon>Hippocastanoideae</taxon>
        <taxon>Acereae</taxon>
        <taxon>Acer</taxon>
    </lineage>
</organism>
<dbReference type="InterPro" id="IPR023213">
    <property type="entry name" value="CAT-like_dom_sf"/>
</dbReference>